<name>A0A176VE27_MARPO</name>
<keyword evidence="1" id="KW-0812">Transmembrane</keyword>
<dbReference type="Proteomes" id="UP000077202">
    <property type="component" value="Unassembled WGS sequence"/>
</dbReference>
<keyword evidence="1" id="KW-0472">Membrane</keyword>
<dbReference type="EMBL" id="LVLJ01003949">
    <property type="protein sequence ID" value="OAE19060.1"/>
    <property type="molecule type" value="Genomic_DNA"/>
</dbReference>
<dbReference type="PANTHER" id="PTHR37067">
    <property type="entry name" value="PX DOMAIN-CONTAINING PROTEIN"/>
    <property type="match status" value="1"/>
</dbReference>
<accession>A0A176VE27</accession>
<keyword evidence="3" id="KW-1185">Reference proteome</keyword>
<comment type="caution">
    <text evidence="2">The sequence shown here is derived from an EMBL/GenBank/DDBJ whole genome shotgun (WGS) entry which is preliminary data.</text>
</comment>
<proteinExistence type="predicted"/>
<sequence length="171" mass="19381">MSKNKRNSASVKANDDRYGLKAVLRCASTLVVSRVLCVFCIMFSREKNVGVKRKITTNVQGWSAPFCYDNIELHMKNQHAVEFVHYESEMMYSTEEETSDVDDNDEQELAFGGEAEREIVVANRRASAVKTKERAMALFKRNEPADNDDKVPSSYIVTIAKSKTQLFNLAI</sequence>
<evidence type="ECO:0000313" key="2">
    <source>
        <dbReference type="EMBL" id="OAE19060.1"/>
    </source>
</evidence>
<organism evidence="2 3">
    <name type="scientific">Marchantia polymorpha subsp. ruderalis</name>
    <dbReference type="NCBI Taxonomy" id="1480154"/>
    <lineage>
        <taxon>Eukaryota</taxon>
        <taxon>Viridiplantae</taxon>
        <taxon>Streptophyta</taxon>
        <taxon>Embryophyta</taxon>
        <taxon>Marchantiophyta</taxon>
        <taxon>Marchantiopsida</taxon>
        <taxon>Marchantiidae</taxon>
        <taxon>Marchantiales</taxon>
        <taxon>Marchantiaceae</taxon>
        <taxon>Marchantia</taxon>
    </lineage>
</organism>
<feature type="transmembrane region" description="Helical" evidence="1">
    <location>
        <begin position="22"/>
        <end position="44"/>
    </location>
</feature>
<dbReference type="AlphaFoldDB" id="A0A176VE27"/>
<protein>
    <submittedName>
        <fullName evidence="2">Uncharacterized protein</fullName>
    </submittedName>
</protein>
<evidence type="ECO:0000313" key="3">
    <source>
        <dbReference type="Proteomes" id="UP000077202"/>
    </source>
</evidence>
<gene>
    <name evidence="2" type="ORF">AXG93_2839s1560</name>
</gene>
<reference evidence="2" key="1">
    <citation type="submission" date="2016-03" db="EMBL/GenBank/DDBJ databases">
        <title>Mechanisms controlling the formation of the plant cell surface in tip-growing cells are functionally conserved among land plants.</title>
        <authorList>
            <person name="Honkanen S."/>
            <person name="Jones V.A."/>
            <person name="Morieri G."/>
            <person name="Champion C."/>
            <person name="Hetherington A.J."/>
            <person name="Kelly S."/>
            <person name="Saint-Marcoux D."/>
            <person name="Proust H."/>
            <person name="Prescott H."/>
            <person name="Dolan L."/>
        </authorList>
    </citation>
    <scope>NUCLEOTIDE SEQUENCE [LARGE SCALE GENOMIC DNA]</scope>
    <source>
        <tissue evidence="2">Whole gametophyte</tissue>
    </source>
</reference>
<dbReference type="PANTHER" id="PTHR37067:SF3">
    <property type="entry name" value="PX DOMAIN-CONTAINING PROTEIN"/>
    <property type="match status" value="1"/>
</dbReference>
<evidence type="ECO:0000256" key="1">
    <source>
        <dbReference type="SAM" id="Phobius"/>
    </source>
</evidence>
<keyword evidence="1" id="KW-1133">Transmembrane helix</keyword>